<feature type="region of interest" description="Disordered" evidence="1">
    <location>
        <begin position="587"/>
        <end position="616"/>
    </location>
</feature>
<protein>
    <submittedName>
        <fullName evidence="2">Uncharacterized protein</fullName>
    </submittedName>
</protein>
<name>E1F5E6_GIAIA</name>
<feature type="region of interest" description="Disordered" evidence="1">
    <location>
        <begin position="1089"/>
        <end position="1150"/>
    </location>
</feature>
<feature type="region of interest" description="Disordered" evidence="1">
    <location>
        <begin position="333"/>
        <end position="383"/>
    </location>
</feature>
<accession>E1F5E6</accession>
<evidence type="ECO:0000313" key="2">
    <source>
        <dbReference type="EMBL" id="EFO62297.1"/>
    </source>
</evidence>
<evidence type="ECO:0000313" key="3">
    <source>
        <dbReference type="Proteomes" id="UP000008974"/>
    </source>
</evidence>
<feature type="region of interest" description="Disordered" evidence="1">
    <location>
        <begin position="270"/>
        <end position="292"/>
    </location>
</feature>
<feature type="region of interest" description="Disordered" evidence="1">
    <location>
        <begin position="2635"/>
        <end position="2677"/>
    </location>
</feature>
<feature type="region of interest" description="Disordered" evidence="1">
    <location>
        <begin position="645"/>
        <end position="695"/>
    </location>
</feature>
<feature type="compositionally biased region" description="Polar residues" evidence="1">
    <location>
        <begin position="24"/>
        <end position="34"/>
    </location>
</feature>
<feature type="compositionally biased region" description="Low complexity" evidence="1">
    <location>
        <begin position="2637"/>
        <end position="2648"/>
    </location>
</feature>
<sequence length="3079" mass="339683">MQDSVSELLQSNASSKESEPPGNSYRNPALTQGGDTKAQGYHEAKHNNLLNEVRSQLSDLRDLLSSSKGSEFHEASAESSDLRITDEQLAHMAPGERALFLQRLPDLQNELFSEGISSSISVGDTVDGAFSSKRFQPPTSTTRQAMPTPIATNAAKTAQADAPPLQTSKGAPPRVARLQTGTPNQSQLGKGYTSSTSVRTPAGSSFAIGDDSRRSAIEQPRVVSIQRANLEVDNATSIPHDIEASVESDFSTSDITDVIEANVVLPPRLPQPVPAVNQRSTSSKRAKTPNEPRTVIQRVKPELDDIVLPPPESNAPYDSEVDPDEYDATLTIHRRPQSAGGGLSGGNKDSSYNSTYARSSFQAQKPNASFGSQNRLDDSDHSDLNILSSNATLLYTKQPRATVRGTSTAIYNKNVTAPLNQDYTNESHNTGVMPEANRSNVLRSNAERGSLRSPHDERQNTRTRSARQQNNSSPSSFDDDIINNVHAAASNFIKLPKQSKQALTLPEDSEPMLADIMTIPESTVLYNPRQHSAFGKRSVDAGDRSFAGRKPRGSMSGMIDDGTSHEHYDDTCEHTNVLSIQREPLLRSKPQKDVGKDIDNPSRHANASMPSNSGYYGGDISVEDDIQETKLFISAADAGRSRLVSDKSIGEKKHKRQHQGPNHTIITQLAQYETKSREQMMQHESDEDHSSSDPEVTISKLVYPKLTPAEQEKLRRLAEMRSKQPKAHVPDVHVYGRPKSNELELEDVDPLKQKDTALAIVSTNNADDSYLYSNVTPYYQYKRQLTKSISQGFAKAKDMKNSVSDDTPAQEVTQFVNSKYVEMARAVGMTDPSLLQGDVAKSYIKGAPLSSALHIRSDMTLGDIARSGRKFVVARKEEATPADLSRATATGRDGYTQKDDSSDSEPQYEDMTILPAAEPYYGLPQPDFESFNHSIQSMRQSLLMRSSNTQSASLTENQLDDRITRAKEAIRAAERQNGLSPSVLTTGSLSTNWAQAASPTTYMPQVISPAAHPRIRPTSRSHPPVPEPPLPGSLPEGGQVSQATIQRMNAMSDMVMPDRTTSASSTSSGASGTLMQQLQKYGTIDPKVGVQSASGIPRSNKAQVTPRTPGAASQNSRGSRPGQPQPSGRPGSMSGPRPSKRMYLQAPTQDPGNVTEAVALAEYILAQNQVSVDGSDCTSNILAVLSDLELPSNQKLGDLRDVPNSIRELSVSHDYKLNASFQTCCQQSIEASSLSRPLSKPPSSECPYLYCTTDYHLCNATNTPDVISNCNATIDIIAHDAPLVHNVQHDIILDCPSSSNEPPSNRSNSIMKLDLTLPSISIQLQPSALENEETSFTSSSDTDVEFAAPEYMLRSPMPTKIMPHTLVAGTLSWKPDCLSYALRECHPRTRPLLLETQVNAIWNFSNDTFSDTLINDSDSIIEAWPAPDFFLADLRVKHMQTVPVITQSKKSNLDSLIQNRRSSLQYYKNAQLLLYGFIPDESKGVSVLQSWQQNIDLTNSIASLVASGLLQEEKNTVNIHNCEQTSIKRETDQLTSQTFRSKDSFLEDIHRLPNNSPASYLQSDNLTSSYIQLDLSTSNNESVDVEILTTTSIMHNLAKSISRPIVADSNEVDISLVETLRPPVEIETQFAHPFELSKELTLQQGTLNGTGTNLPKEEICVTTTEMHIPQVMDQSYRKDSVRKPTLTMPFAVPTVPLYTINPIKAEVTRHLYGHPYWQFSNDSLIFEAPKQYANREFAIQNYTNQSDDILEASLEVGLTFKYVQQSLDSVCLNVESAAADPYFLFRQPIAAYNVAREYVTKEIHRTCTDEIITAIPIYSVNKTRAHTIRLTSEQRDLVAAGEKNITYLTRALDAEFVKHDDDQQCFEIDLPFIKRAVPNYPHAILDNLYSDAIAMHDVIVKTQPSKTKIYEANDSNYSITRALSKLELTYDNFNTCNLTRSKSAYVELLRPFSTKKVINSRVDYPKNVDRTSIRSASVSRSYTHNSDYPNIRVTRLGNRDLKFSDAITPVSTLDTQKSYVLKALGDVDEVCPEIVVPKRACHKDSTPPIKQHMLDKYNRIVSQPATHLLKETSPQEGCAMPLYTLDCQSTPIEQLVTCTTPANDQQSDKYNCTTSMYKGCIGIDNCIIENESIVSDLRSLRTHSELILSENQKPSGTSYFDPVDKNDIQAYVHVTRQDNVISSDPVKLRIKQPFEEVHETSSSALVAKPHTWTGPIFKPPTHAQKSGTSLTEASADNSYTSFLSIEGPSLPLRFDFSKPDYTVSMATLDETFENTHSGKASAMLKYTNFDTPSVIPSTLVANEMTFQTPEAMAEGVSTNLLLYPQQTLQLREPLAESESGNAEPAIKANLLSNPIESEAQQLYTQSKFYIKKTTSPLNESVIAQECKKTDFVRSYVRIRSAHQKIIEDEEPVPLSVATRHGKQHTVKTFTSTGQNSRPVLSQPSSNVGINSVPLSASTSSSVSELLGHINTAIALSKDTIARTASLQDKPPALTVAFSEPVTEPLTSLEHGLHQPSQEQQQQQSGSLPCANRQDCVTKSLVDVERNHSVLELKDVKQSASTIQLEHQINTKAITNASIESVAVPNSGAALLPPLPQSYKAVVIDRAVETTGPYLLKKTTVEKNTLAKEVAYSLRRLPPNSSNKPSSSSTHIIQDEPVVDASPSSEPSSPKRDCKYNHLSLGNADSSYQYHPSKMRPITGHSNSITCPSLTVDVPNDSYLPKNASNVQQKPDACPEGLSAILQALQSLVDISKNNMLFVQTCNDSQKHAIDPLLWQEYIKQLEFLTTSIKLSSETILDLKIAFQTLNDKLIDKLTSDIKSNLLATSQASPTVTSSKKENTPSLPSVVSTPEKYRSTLTVGTQAKLDYQSVPYAPVDRLEELQRLYRELSASKDIVDKYAHILNSPADATDPTNHVSSVSTPRNIDEPSHFARTILEPDTNELNDYKLASKEKLDDAPNHFMWYEPMQNTKPLERATPKSQSPPSRSQFTTSDHFPLKPKREICLPVMSTSLIAKIKKEAKRRREISEDALTRSHTLGPYLRQITYTESSIANHVAFAIFNDIMDAITTECVESIKQLMGL</sequence>
<feature type="region of interest" description="Disordered" evidence="1">
    <location>
        <begin position="1013"/>
        <end position="1039"/>
    </location>
</feature>
<feature type="compositionally biased region" description="Polar residues" evidence="1">
    <location>
        <begin position="1100"/>
        <end position="1115"/>
    </location>
</feature>
<feature type="compositionally biased region" description="Basic and acidic residues" evidence="1">
    <location>
        <begin position="587"/>
        <end position="602"/>
    </location>
</feature>
<feature type="compositionally biased region" description="Polar residues" evidence="1">
    <location>
        <begin position="462"/>
        <end position="476"/>
    </location>
</feature>
<feature type="compositionally biased region" description="Polar residues" evidence="1">
    <location>
        <begin position="2976"/>
        <end position="2991"/>
    </location>
</feature>
<dbReference type="OrthoDB" id="10258789at2759"/>
<feature type="compositionally biased region" description="Polar residues" evidence="1">
    <location>
        <begin position="603"/>
        <end position="614"/>
    </location>
</feature>
<feature type="region of interest" description="Disordered" evidence="1">
    <location>
        <begin position="2826"/>
        <end position="2850"/>
    </location>
</feature>
<organism evidence="2 3">
    <name type="scientific">Giardia intestinalis (strain P15)</name>
    <name type="common">Giardia lamblia</name>
    <dbReference type="NCBI Taxonomy" id="658858"/>
    <lineage>
        <taxon>Eukaryota</taxon>
        <taxon>Metamonada</taxon>
        <taxon>Diplomonadida</taxon>
        <taxon>Hexamitidae</taxon>
        <taxon>Giardiinae</taxon>
        <taxon>Giardia</taxon>
    </lineage>
</organism>
<gene>
    <name evidence="2" type="ORF">GLP15_4030</name>
</gene>
<feature type="region of interest" description="Disordered" evidence="1">
    <location>
        <begin position="420"/>
        <end position="480"/>
    </location>
</feature>
<feature type="compositionally biased region" description="Basic and acidic residues" evidence="1">
    <location>
        <begin position="674"/>
        <end position="692"/>
    </location>
</feature>
<feature type="compositionally biased region" description="Polar residues" evidence="1">
    <location>
        <begin position="2826"/>
        <end position="2847"/>
    </location>
</feature>
<feature type="region of interest" description="Disordered" evidence="1">
    <location>
        <begin position="154"/>
        <end position="213"/>
    </location>
</feature>
<reference evidence="2 3" key="1">
    <citation type="journal article" date="2010" name="BMC Genomics">
        <title>Genome analysis and comparative genomics of a Giardia intestinalis assemblage E isolate.</title>
        <authorList>
            <person name="Jerlstrom-Hultqvist J."/>
            <person name="Franzen O."/>
            <person name="Ankarklev J."/>
            <person name="Xu F."/>
            <person name="Nohynkova E."/>
            <person name="Andersson J.O."/>
            <person name="Svard S.G."/>
            <person name="Andersson B."/>
        </authorList>
    </citation>
    <scope>NUCLEOTIDE SEQUENCE [LARGE SCALE GENOMIC DNA]</scope>
    <source>
        <strain evidence="2 3">P15</strain>
    </source>
</reference>
<feature type="compositionally biased region" description="Polar residues" evidence="1">
    <location>
        <begin position="659"/>
        <end position="673"/>
    </location>
</feature>
<feature type="compositionally biased region" description="Low complexity" evidence="1">
    <location>
        <begin position="2514"/>
        <end position="2526"/>
    </location>
</feature>
<feature type="region of interest" description="Disordered" evidence="1">
    <location>
        <begin position="2908"/>
        <end position="2927"/>
    </location>
</feature>
<feature type="region of interest" description="Disordered" evidence="1">
    <location>
        <begin position="2971"/>
        <end position="2991"/>
    </location>
</feature>
<dbReference type="OMA" id="TRKYDET"/>
<feature type="compositionally biased region" description="Pro residues" evidence="1">
    <location>
        <begin position="1023"/>
        <end position="1032"/>
    </location>
</feature>
<feature type="compositionally biased region" description="Polar residues" evidence="1">
    <location>
        <begin position="420"/>
        <end position="430"/>
    </location>
</feature>
<dbReference type="Proteomes" id="UP000008974">
    <property type="component" value="Unassembled WGS sequence"/>
</dbReference>
<feature type="compositionally biased region" description="Basic and acidic residues" evidence="1">
    <location>
        <begin position="445"/>
        <end position="460"/>
    </location>
</feature>
<feature type="region of interest" description="Disordered" evidence="1">
    <location>
        <begin position="2509"/>
        <end position="2529"/>
    </location>
</feature>
<dbReference type="VEuPathDB" id="GiardiaDB:GLP15_4030"/>
<feature type="compositionally biased region" description="Polar residues" evidence="1">
    <location>
        <begin position="179"/>
        <end position="203"/>
    </location>
</feature>
<feature type="compositionally biased region" description="Low complexity" evidence="1">
    <location>
        <begin position="1116"/>
        <end position="1137"/>
    </location>
</feature>
<comment type="caution">
    <text evidence="2">The sequence shown here is derived from an EMBL/GenBank/DDBJ whole genome shotgun (WGS) entry which is preliminary data.</text>
</comment>
<feature type="region of interest" description="Disordered" evidence="1">
    <location>
        <begin position="876"/>
        <end position="908"/>
    </location>
</feature>
<feature type="compositionally biased region" description="Polar residues" evidence="1">
    <location>
        <begin position="347"/>
        <end position="374"/>
    </location>
</feature>
<feature type="region of interest" description="Disordered" evidence="1">
    <location>
        <begin position="1"/>
        <end position="50"/>
    </location>
</feature>
<feature type="compositionally biased region" description="Polar residues" evidence="1">
    <location>
        <begin position="1"/>
        <end position="15"/>
    </location>
</feature>
<proteinExistence type="predicted"/>
<evidence type="ECO:0000256" key="1">
    <source>
        <dbReference type="SAM" id="MobiDB-lite"/>
    </source>
</evidence>
<dbReference type="EMBL" id="ACVC01000186">
    <property type="protein sequence ID" value="EFO62297.1"/>
    <property type="molecule type" value="Genomic_DNA"/>
</dbReference>
<feature type="compositionally biased region" description="Polar residues" evidence="1">
    <location>
        <begin position="2909"/>
        <end position="2921"/>
    </location>
</feature>